<evidence type="ECO:0000313" key="5">
    <source>
        <dbReference type="Proteomes" id="UP000799428"/>
    </source>
</evidence>
<dbReference type="PROSITE" id="PS50048">
    <property type="entry name" value="ZN2_CY6_FUNGAL_2"/>
    <property type="match status" value="1"/>
</dbReference>
<evidence type="ECO:0000256" key="2">
    <source>
        <dbReference type="SAM" id="MobiDB-lite"/>
    </source>
</evidence>
<dbReference type="PROSITE" id="PS00463">
    <property type="entry name" value="ZN2_CY6_FUNGAL_1"/>
    <property type="match status" value="1"/>
</dbReference>
<accession>A0A6G1JWV4</accession>
<dbReference type="InterPro" id="IPR036864">
    <property type="entry name" value="Zn2-C6_fun-type_DNA-bd_sf"/>
</dbReference>
<dbReference type="GO" id="GO:0008270">
    <property type="term" value="F:zinc ion binding"/>
    <property type="evidence" value="ECO:0007669"/>
    <property type="project" value="InterPro"/>
</dbReference>
<dbReference type="CDD" id="cd00067">
    <property type="entry name" value="GAL4"/>
    <property type="match status" value="1"/>
</dbReference>
<sequence length="329" mass="36189">MSAVRNARPSRKGEIPGTLTLKWQNSSTPSAKPLSRRPLTACQSCRAAKAKCDGQRECHNCSIRRLKCTYTTTAVSPPTNQQTSSECMSTISTLDVENITPQTPMDTVAHDHSLSSIMTADFDWRATGPSIDDWDLHTYPPPSWLDISQSSTVMLSLPSQPFPILNCQCRETLAAFVPQINTAMQEHQLDQVVKVTQRVVDNCQEVVDCTHCQIGCTDLICTTAVLQQTDVCFEYMAKAELESPMTVNFGGRDMSINNPRLRAMLVTNLIQQASSVLDAISAKAQSMLQRLAPPTALAEANCKHLETVISDMRTVLQRATGYTNECSST</sequence>
<keyword evidence="5" id="KW-1185">Reference proteome</keyword>
<feature type="domain" description="Zn(2)-C6 fungal-type" evidence="3">
    <location>
        <begin position="41"/>
        <end position="70"/>
    </location>
</feature>
<feature type="compositionally biased region" description="Polar residues" evidence="2">
    <location>
        <begin position="21"/>
        <end position="30"/>
    </location>
</feature>
<dbReference type="Proteomes" id="UP000799428">
    <property type="component" value="Unassembled WGS sequence"/>
</dbReference>
<organism evidence="4 5">
    <name type="scientific">Pleomassaria siparia CBS 279.74</name>
    <dbReference type="NCBI Taxonomy" id="1314801"/>
    <lineage>
        <taxon>Eukaryota</taxon>
        <taxon>Fungi</taxon>
        <taxon>Dikarya</taxon>
        <taxon>Ascomycota</taxon>
        <taxon>Pezizomycotina</taxon>
        <taxon>Dothideomycetes</taxon>
        <taxon>Pleosporomycetidae</taxon>
        <taxon>Pleosporales</taxon>
        <taxon>Pleomassariaceae</taxon>
        <taxon>Pleomassaria</taxon>
    </lineage>
</organism>
<gene>
    <name evidence="4" type="ORF">K504DRAFT_506705</name>
</gene>
<reference evidence="4" key="1">
    <citation type="journal article" date="2020" name="Stud. Mycol.">
        <title>101 Dothideomycetes genomes: a test case for predicting lifestyles and emergence of pathogens.</title>
        <authorList>
            <person name="Haridas S."/>
            <person name="Albert R."/>
            <person name="Binder M."/>
            <person name="Bloem J."/>
            <person name="Labutti K."/>
            <person name="Salamov A."/>
            <person name="Andreopoulos B."/>
            <person name="Baker S."/>
            <person name="Barry K."/>
            <person name="Bills G."/>
            <person name="Bluhm B."/>
            <person name="Cannon C."/>
            <person name="Castanera R."/>
            <person name="Culley D."/>
            <person name="Daum C."/>
            <person name="Ezra D."/>
            <person name="Gonzalez J."/>
            <person name="Henrissat B."/>
            <person name="Kuo A."/>
            <person name="Liang C."/>
            <person name="Lipzen A."/>
            <person name="Lutzoni F."/>
            <person name="Magnuson J."/>
            <person name="Mondo S."/>
            <person name="Nolan M."/>
            <person name="Ohm R."/>
            <person name="Pangilinan J."/>
            <person name="Park H.-J."/>
            <person name="Ramirez L."/>
            <person name="Alfaro M."/>
            <person name="Sun H."/>
            <person name="Tritt A."/>
            <person name="Yoshinaga Y."/>
            <person name="Zwiers L.-H."/>
            <person name="Turgeon B."/>
            <person name="Goodwin S."/>
            <person name="Spatafora J."/>
            <person name="Crous P."/>
            <person name="Grigoriev I."/>
        </authorList>
    </citation>
    <scope>NUCLEOTIDE SEQUENCE</scope>
    <source>
        <strain evidence="4">CBS 279.74</strain>
    </source>
</reference>
<proteinExistence type="predicted"/>
<keyword evidence="1" id="KW-0539">Nucleus</keyword>
<name>A0A6G1JWV4_9PLEO</name>
<dbReference type="Pfam" id="PF00172">
    <property type="entry name" value="Zn_clus"/>
    <property type="match status" value="1"/>
</dbReference>
<evidence type="ECO:0000313" key="4">
    <source>
        <dbReference type="EMBL" id="KAF2704735.1"/>
    </source>
</evidence>
<dbReference type="Gene3D" id="4.10.240.10">
    <property type="entry name" value="Zn(2)-C6 fungal-type DNA-binding domain"/>
    <property type="match status" value="1"/>
</dbReference>
<dbReference type="SMART" id="SM00066">
    <property type="entry name" value="GAL4"/>
    <property type="match status" value="1"/>
</dbReference>
<dbReference type="GO" id="GO:0000981">
    <property type="term" value="F:DNA-binding transcription factor activity, RNA polymerase II-specific"/>
    <property type="evidence" value="ECO:0007669"/>
    <property type="project" value="InterPro"/>
</dbReference>
<dbReference type="SUPFAM" id="SSF57701">
    <property type="entry name" value="Zn2/Cys6 DNA-binding domain"/>
    <property type="match status" value="1"/>
</dbReference>
<dbReference type="InterPro" id="IPR001138">
    <property type="entry name" value="Zn2Cys6_DnaBD"/>
</dbReference>
<protein>
    <recommendedName>
        <fullName evidence="3">Zn(2)-C6 fungal-type domain-containing protein</fullName>
    </recommendedName>
</protein>
<dbReference type="OrthoDB" id="2943660at2759"/>
<dbReference type="EMBL" id="MU005781">
    <property type="protein sequence ID" value="KAF2704735.1"/>
    <property type="molecule type" value="Genomic_DNA"/>
</dbReference>
<evidence type="ECO:0000256" key="1">
    <source>
        <dbReference type="ARBA" id="ARBA00023242"/>
    </source>
</evidence>
<evidence type="ECO:0000259" key="3">
    <source>
        <dbReference type="PROSITE" id="PS50048"/>
    </source>
</evidence>
<dbReference type="AlphaFoldDB" id="A0A6G1JWV4"/>
<feature type="region of interest" description="Disordered" evidence="2">
    <location>
        <begin position="1"/>
        <end position="35"/>
    </location>
</feature>